<dbReference type="OrthoDB" id="270597at2"/>
<dbReference type="EMBL" id="SJPT01000001">
    <property type="protein sequence ID" value="TWU26518.1"/>
    <property type="molecule type" value="Genomic_DNA"/>
</dbReference>
<evidence type="ECO:0000256" key="2">
    <source>
        <dbReference type="SAM" id="Phobius"/>
    </source>
</evidence>
<evidence type="ECO:0008006" key="5">
    <source>
        <dbReference type="Google" id="ProtNLM"/>
    </source>
</evidence>
<keyword evidence="2" id="KW-0472">Membrane</keyword>
<dbReference type="Proteomes" id="UP000316304">
    <property type="component" value="Unassembled WGS sequence"/>
</dbReference>
<accession>A0A5C6CQ96</accession>
<keyword evidence="2" id="KW-1133">Transmembrane helix</keyword>
<reference evidence="3 4" key="1">
    <citation type="submission" date="2019-02" db="EMBL/GenBank/DDBJ databases">
        <title>Deep-cultivation of Planctomycetes and their phenomic and genomic characterization uncovers novel biology.</title>
        <authorList>
            <person name="Wiegand S."/>
            <person name="Jogler M."/>
            <person name="Boedeker C."/>
            <person name="Pinto D."/>
            <person name="Vollmers J."/>
            <person name="Rivas-Marin E."/>
            <person name="Kohn T."/>
            <person name="Peeters S.H."/>
            <person name="Heuer A."/>
            <person name="Rast P."/>
            <person name="Oberbeckmann S."/>
            <person name="Bunk B."/>
            <person name="Jeske O."/>
            <person name="Meyerdierks A."/>
            <person name="Storesund J.E."/>
            <person name="Kallscheuer N."/>
            <person name="Luecker S."/>
            <person name="Lage O.M."/>
            <person name="Pohl T."/>
            <person name="Merkel B.J."/>
            <person name="Hornburger P."/>
            <person name="Mueller R.-W."/>
            <person name="Bruemmer F."/>
            <person name="Labrenz M."/>
            <person name="Spormann A.M."/>
            <person name="Op Den Camp H."/>
            <person name="Overmann J."/>
            <person name="Amann R."/>
            <person name="Jetten M.S.M."/>
            <person name="Mascher T."/>
            <person name="Medema M.H."/>
            <person name="Devos D.P."/>
            <person name="Kaster A.-K."/>
            <person name="Ovreas L."/>
            <person name="Rohde M."/>
            <person name="Galperin M.Y."/>
            <person name="Jogler C."/>
        </authorList>
    </citation>
    <scope>NUCLEOTIDE SEQUENCE [LARGE SCALE GENOMIC DNA]</scope>
    <source>
        <strain evidence="3 4">Pla52o</strain>
    </source>
</reference>
<feature type="transmembrane region" description="Helical" evidence="2">
    <location>
        <begin position="29"/>
        <end position="49"/>
    </location>
</feature>
<keyword evidence="2" id="KW-0812">Transmembrane</keyword>
<evidence type="ECO:0000256" key="1">
    <source>
        <dbReference type="SAM" id="MobiDB-lite"/>
    </source>
</evidence>
<organism evidence="3 4">
    <name type="scientific">Novipirellula galeiformis</name>
    <dbReference type="NCBI Taxonomy" id="2528004"/>
    <lineage>
        <taxon>Bacteria</taxon>
        <taxon>Pseudomonadati</taxon>
        <taxon>Planctomycetota</taxon>
        <taxon>Planctomycetia</taxon>
        <taxon>Pirellulales</taxon>
        <taxon>Pirellulaceae</taxon>
        <taxon>Novipirellula</taxon>
    </lineage>
</organism>
<dbReference type="AlphaFoldDB" id="A0A5C6CQ96"/>
<sequence>MNLKQFSSNSTRRYVVADGHVQGAILRRVGLYAFAAILYYCVVFCFTVFGSHPEGTVTDQILLCLDDAISWIPGLLVILPIAAYDLLATTNRFAGPICRLRGELQRLIEGQSPQPLNFRENDHWTDIAELFNQVREELLELRAQSSPDVEPRSPKSAPKEVADVLI</sequence>
<gene>
    <name evidence="3" type="ORF">Pla52o_03710</name>
</gene>
<keyword evidence="4" id="KW-1185">Reference proteome</keyword>
<dbReference type="RefSeq" id="WP_146592861.1">
    <property type="nucleotide sequence ID" value="NZ_SJPT01000001.1"/>
</dbReference>
<evidence type="ECO:0000313" key="4">
    <source>
        <dbReference type="Proteomes" id="UP000316304"/>
    </source>
</evidence>
<comment type="caution">
    <text evidence="3">The sequence shown here is derived from an EMBL/GenBank/DDBJ whole genome shotgun (WGS) entry which is preliminary data.</text>
</comment>
<proteinExistence type="predicted"/>
<name>A0A5C6CQ96_9BACT</name>
<feature type="transmembrane region" description="Helical" evidence="2">
    <location>
        <begin position="69"/>
        <end position="87"/>
    </location>
</feature>
<feature type="region of interest" description="Disordered" evidence="1">
    <location>
        <begin position="143"/>
        <end position="166"/>
    </location>
</feature>
<feature type="compositionally biased region" description="Basic and acidic residues" evidence="1">
    <location>
        <begin position="149"/>
        <end position="166"/>
    </location>
</feature>
<protein>
    <recommendedName>
        <fullName evidence="5">HAMP domain-containing protein</fullName>
    </recommendedName>
</protein>
<evidence type="ECO:0000313" key="3">
    <source>
        <dbReference type="EMBL" id="TWU26518.1"/>
    </source>
</evidence>